<feature type="compositionally biased region" description="Low complexity" evidence="8">
    <location>
        <begin position="8"/>
        <end position="20"/>
    </location>
</feature>
<keyword evidence="5 9" id="KW-0812">Transmembrane</keyword>
<evidence type="ECO:0000256" key="5">
    <source>
        <dbReference type="ARBA" id="ARBA00022692"/>
    </source>
</evidence>
<evidence type="ECO:0000256" key="2">
    <source>
        <dbReference type="ARBA" id="ARBA00007520"/>
    </source>
</evidence>
<feature type="transmembrane region" description="Helical" evidence="9">
    <location>
        <begin position="498"/>
        <end position="517"/>
    </location>
</feature>
<feature type="domain" description="Major facilitator superfamily (MFS) profile" evidence="10">
    <location>
        <begin position="36"/>
        <end position="521"/>
    </location>
</feature>
<gene>
    <name evidence="11" type="ORF">KDY119_01787</name>
</gene>
<feature type="transmembrane region" description="Helical" evidence="9">
    <location>
        <begin position="33"/>
        <end position="58"/>
    </location>
</feature>
<evidence type="ECO:0000256" key="7">
    <source>
        <dbReference type="ARBA" id="ARBA00023136"/>
    </source>
</evidence>
<feature type="region of interest" description="Disordered" evidence="8">
    <location>
        <begin position="1"/>
        <end position="20"/>
    </location>
</feature>
<dbReference type="PANTHER" id="PTHR23501">
    <property type="entry name" value="MAJOR FACILITATOR SUPERFAMILY"/>
    <property type="match status" value="1"/>
</dbReference>
<evidence type="ECO:0000259" key="10">
    <source>
        <dbReference type="PROSITE" id="PS50850"/>
    </source>
</evidence>
<dbReference type="GO" id="GO:0022857">
    <property type="term" value="F:transmembrane transporter activity"/>
    <property type="evidence" value="ECO:0007669"/>
    <property type="project" value="InterPro"/>
</dbReference>
<feature type="transmembrane region" description="Helical" evidence="9">
    <location>
        <begin position="186"/>
        <end position="208"/>
    </location>
</feature>
<evidence type="ECO:0000256" key="6">
    <source>
        <dbReference type="ARBA" id="ARBA00022989"/>
    </source>
</evidence>
<evidence type="ECO:0000313" key="12">
    <source>
        <dbReference type="Proteomes" id="UP000326702"/>
    </source>
</evidence>
<dbReference type="PROSITE" id="PS50850">
    <property type="entry name" value="MFS"/>
    <property type="match status" value="1"/>
</dbReference>
<feature type="transmembrane region" description="Helical" evidence="9">
    <location>
        <begin position="253"/>
        <end position="274"/>
    </location>
</feature>
<dbReference type="KEGG" id="lxl:KDY119_01787"/>
<evidence type="ECO:0000256" key="4">
    <source>
        <dbReference type="ARBA" id="ARBA00022475"/>
    </source>
</evidence>
<protein>
    <submittedName>
        <fullName evidence="11">Putative MFS-type transporter</fullName>
    </submittedName>
</protein>
<dbReference type="InterPro" id="IPR020846">
    <property type="entry name" value="MFS_dom"/>
</dbReference>
<feature type="transmembrane region" description="Helical" evidence="9">
    <location>
        <begin position="101"/>
        <end position="120"/>
    </location>
</feature>
<dbReference type="InterPro" id="IPR004638">
    <property type="entry name" value="EmrB-like"/>
</dbReference>
<evidence type="ECO:0000256" key="1">
    <source>
        <dbReference type="ARBA" id="ARBA00004651"/>
    </source>
</evidence>
<dbReference type="PRINTS" id="PR01036">
    <property type="entry name" value="TCRTETB"/>
</dbReference>
<dbReference type="PANTHER" id="PTHR23501:SF197">
    <property type="entry name" value="COMD"/>
    <property type="match status" value="1"/>
</dbReference>
<comment type="similarity">
    <text evidence="2">Belongs to the major facilitator superfamily. TCR/Tet family.</text>
</comment>
<feature type="region of interest" description="Disordered" evidence="8">
    <location>
        <begin position="537"/>
        <end position="583"/>
    </location>
</feature>
<feature type="transmembrane region" description="Helical" evidence="9">
    <location>
        <begin position="126"/>
        <end position="147"/>
    </location>
</feature>
<evidence type="ECO:0000256" key="9">
    <source>
        <dbReference type="SAM" id="Phobius"/>
    </source>
</evidence>
<feature type="transmembrane region" description="Helical" evidence="9">
    <location>
        <begin position="385"/>
        <end position="407"/>
    </location>
</feature>
<keyword evidence="4" id="KW-1003">Cell membrane</keyword>
<dbReference type="SUPFAM" id="SSF103473">
    <property type="entry name" value="MFS general substrate transporter"/>
    <property type="match status" value="1"/>
</dbReference>
<evidence type="ECO:0000313" key="11">
    <source>
        <dbReference type="EMBL" id="QFU98275.1"/>
    </source>
</evidence>
<dbReference type="InterPro" id="IPR011701">
    <property type="entry name" value="MFS"/>
</dbReference>
<feature type="compositionally biased region" description="Low complexity" evidence="8">
    <location>
        <begin position="564"/>
        <end position="583"/>
    </location>
</feature>
<feature type="compositionally biased region" description="Low complexity" evidence="8">
    <location>
        <begin position="540"/>
        <end position="551"/>
    </location>
</feature>
<comment type="subcellular location">
    <subcellularLocation>
        <location evidence="1">Cell membrane</location>
        <topology evidence="1">Multi-pass membrane protein</topology>
    </subcellularLocation>
</comment>
<dbReference type="Gene3D" id="1.20.1720.10">
    <property type="entry name" value="Multidrug resistance protein D"/>
    <property type="match status" value="1"/>
</dbReference>
<dbReference type="CDD" id="cd17502">
    <property type="entry name" value="MFS_Azr1_MDR_like"/>
    <property type="match status" value="1"/>
</dbReference>
<dbReference type="Gene3D" id="1.20.1250.20">
    <property type="entry name" value="MFS general substrate transporter like domains"/>
    <property type="match status" value="1"/>
</dbReference>
<name>A0A5P9QCR8_9MICO</name>
<feature type="transmembrane region" description="Helical" evidence="9">
    <location>
        <begin position="359"/>
        <end position="379"/>
    </location>
</feature>
<dbReference type="RefSeq" id="WP_083890834.1">
    <property type="nucleotide sequence ID" value="NZ_BAABIH010000002.1"/>
</dbReference>
<proteinExistence type="inferred from homology"/>
<reference evidence="11 12" key="1">
    <citation type="submission" date="2019-10" db="EMBL/GenBank/DDBJ databases">
        <title>Genome sequence of Luteimicrobium xylanilyticum HY-24.</title>
        <authorList>
            <person name="Kim D.Y."/>
            <person name="Park H.-Y."/>
        </authorList>
    </citation>
    <scope>NUCLEOTIDE SEQUENCE [LARGE SCALE GENOMIC DNA]</scope>
    <source>
        <strain evidence="11 12">HY-24</strain>
    </source>
</reference>
<keyword evidence="3" id="KW-0813">Transport</keyword>
<dbReference type="NCBIfam" id="TIGR00711">
    <property type="entry name" value="efflux_EmrB"/>
    <property type="match status" value="1"/>
</dbReference>
<feature type="transmembrane region" description="Helical" evidence="9">
    <location>
        <begin position="330"/>
        <end position="352"/>
    </location>
</feature>
<dbReference type="GO" id="GO:0005886">
    <property type="term" value="C:plasma membrane"/>
    <property type="evidence" value="ECO:0007669"/>
    <property type="project" value="UniProtKB-SubCell"/>
</dbReference>
<dbReference type="AlphaFoldDB" id="A0A5P9QCR8"/>
<keyword evidence="7 9" id="KW-0472">Membrane</keyword>
<feature type="transmembrane region" description="Helical" evidence="9">
    <location>
        <begin position="220"/>
        <end position="241"/>
    </location>
</feature>
<feature type="transmembrane region" description="Helical" evidence="9">
    <location>
        <begin position="159"/>
        <end position="180"/>
    </location>
</feature>
<dbReference type="FunFam" id="1.20.1720.10:FF:000004">
    <property type="entry name" value="EmrB/QacA family drug resistance transporter"/>
    <property type="match status" value="1"/>
</dbReference>
<feature type="transmembrane region" description="Helical" evidence="9">
    <location>
        <begin position="427"/>
        <end position="444"/>
    </location>
</feature>
<accession>A0A5P9QCR8</accession>
<evidence type="ECO:0000256" key="8">
    <source>
        <dbReference type="SAM" id="MobiDB-lite"/>
    </source>
</evidence>
<dbReference type="Pfam" id="PF07690">
    <property type="entry name" value="MFS_1"/>
    <property type="match status" value="1"/>
</dbReference>
<evidence type="ECO:0000256" key="3">
    <source>
        <dbReference type="ARBA" id="ARBA00022448"/>
    </source>
</evidence>
<feature type="transmembrane region" description="Helical" evidence="9">
    <location>
        <begin position="70"/>
        <end position="89"/>
    </location>
</feature>
<organism evidence="11 12">
    <name type="scientific">Luteimicrobium xylanilyticum</name>
    <dbReference type="NCBI Taxonomy" id="1133546"/>
    <lineage>
        <taxon>Bacteria</taxon>
        <taxon>Bacillati</taxon>
        <taxon>Actinomycetota</taxon>
        <taxon>Actinomycetes</taxon>
        <taxon>Micrococcales</taxon>
        <taxon>Luteimicrobium</taxon>
    </lineage>
</organism>
<dbReference type="Proteomes" id="UP000326702">
    <property type="component" value="Chromosome"/>
</dbReference>
<keyword evidence="12" id="KW-1185">Reference proteome</keyword>
<sequence length="583" mass="60325">MSSPTESVPPAQAAAAGPPEPAGPVVVLNQRTIWVIFSALIAGMFLSSLDQMIVSTAMPTIVGELHGVEHQAWLATAYLLAMSIVMPLYGKFGDVWGRRWLFLVAIGVFTVASAGAGMSTSFGELVFFRGLQGVGGGGLAILAMAIIADIVPAKDRGKYMGPMGGIFGLAAVAGPLLGGWFTEGPGWRWCFWINVPIGIIAFVVAYRALKLPSHHASKHVDWLGAVTMALATTGIIVAASWPSLANEKGYDWGAPGLLGTVVATVVLALVFVMVELRAEDPILPLRLFKNSTFTLTTAIGFVIGAGMFAAIQFLPTYLQIVKGEGVTASGLLLIPMMVGMMGAAIVSGALIAKRGKYRVYPIVGLAIAAADLAWLTTLAVDTSLFVFGAMIFVFGLGIGLVMQNIILAVQNSVDPHEIGVATSANSYFREIGATLGIAVVGTIFQSRLIERLKDVATQAGGASSGLSPDSVTPDGVKQLPEPIHSGVLNAYVDALAPTFWYLVPIGVLALVMAFFLPQLKLSETAGMVARGEAVAAPRPDGAQGLADGAAAESETVAVGAATEGSPAGQAAPGGASAPPRQED</sequence>
<dbReference type="InterPro" id="IPR036259">
    <property type="entry name" value="MFS_trans_sf"/>
</dbReference>
<keyword evidence="6 9" id="KW-1133">Transmembrane helix</keyword>
<dbReference type="EMBL" id="CP045529">
    <property type="protein sequence ID" value="QFU98275.1"/>
    <property type="molecule type" value="Genomic_DNA"/>
</dbReference>
<feature type="transmembrane region" description="Helical" evidence="9">
    <location>
        <begin position="295"/>
        <end position="318"/>
    </location>
</feature>